<accession>A0A3S1C5G0</accession>
<comment type="caution">
    <text evidence="1">The sequence shown here is derived from an EMBL/GenBank/DDBJ whole genome shotgun (WGS) entry which is preliminary data.</text>
</comment>
<dbReference type="AlphaFoldDB" id="A0A3S1C5G0"/>
<evidence type="ECO:0000313" key="1">
    <source>
        <dbReference type="EMBL" id="RUT00570.1"/>
    </source>
</evidence>
<keyword evidence="2" id="KW-1185">Reference proteome</keyword>
<organism evidence="1 2">
    <name type="scientific">Dulcicalothrix desertica PCC 7102</name>
    <dbReference type="NCBI Taxonomy" id="232991"/>
    <lineage>
        <taxon>Bacteria</taxon>
        <taxon>Bacillati</taxon>
        <taxon>Cyanobacteriota</taxon>
        <taxon>Cyanophyceae</taxon>
        <taxon>Nostocales</taxon>
        <taxon>Calotrichaceae</taxon>
        <taxon>Dulcicalothrix</taxon>
    </lineage>
</organism>
<reference evidence="1" key="1">
    <citation type="submission" date="2018-12" db="EMBL/GenBank/DDBJ databases">
        <authorList>
            <person name="Will S."/>
            <person name="Neumann-Schaal M."/>
            <person name="Henke P."/>
        </authorList>
    </citation>
    <scope>NUCLEOTIDE SEQUENCE</scope>
    <source>
        <strain evidence="1">PCC 7102</strain>
    </source>
</reference>
<proteinExistence type="predicted"/>
<dbReference type="RefSeq" id="WP_127085447.1">
    <property type="nucleotide sequence ID" value="NZ_RSCL01000023.1"/>
</dbReference>
<dbReference type="Proteomes" id="UP000271624">
    <property type="component" value="Unassembled WGS sequence"/>
</dbReference>
<protein>
    <submittedName>
        <fullName evidence="1">Uncharacterized protein</fullName>
    </submittedName>
</protein>
<reference evidence="1" key="2">
    <citation type="journal article" date="2019" name="Genome Biol. Evol.">
        <title>Day and night: Metabolic profiles and evolutionary relationships of six axenic non-marine cyanobacteria.</title>
        <authorList>
            <person name="Will S.E."/>
            <person name="Henke P."/>
            <person name="Boedeker C."/>
            <person name="Huang S."/>
            <person name="Brinkmann H."/>
            <person name="Rohde M."/>
            <person name="Jarek M."/>
            <person name="Friedl T."/>
            <person name="Seufert S."/>
            <person name="Schumacher M."/>
            <person name="Overmann J."/>
            <person name="Neumann-Schaal M."/>
            <person name="Petersen J."/>
        </authorList>
    </citation>
    <scope>NUCLEOTIDE SEQUENCE [LARGE SCALE GENOMIC DNA]</scope>
    <source>
        <strain evidence="1">PCC 7102</strain>
    </source>
</reference>
<dbReference type="OrthoDB" id="529355at2"/>
<name>A0A3S1C5G0_9CYAN</name>
<dbReference type="EMBL" id="RSCL01000023">
    <property type="protein sequence ID" value="RUT00570.1"/>
    <property type="molecule type" value="Genomic_DNA"/>
</dbReference>
<sequence length="156" mass="17545">MDLQAQIQLLKENAPQDGITPQLITAIAPALQTLAQRLAHKQYFIIQSMDEEWVVTTLSNRTNPELEKRVVYAYPTLQDAIKSQYRRDNPQLTAKPIGVIHVLFQLTAMEPVDSIVFFETSGVSGDTIEIPRFELQLLIQQVMAPYPNSSVPPDIA</sequence>
<gene>
    <name evidence="1" type="ORF">DSM106972_073410</name>
</gene>
<evidence type="ECO:0000313" key="2">
    <source>
        <dbReference type="Proteomes" id="UP000271624"/>
    </source>
</evidence>